<dbReference type="InterPro" id="IPR037522">
    <property type="entry name" value="HD_GYP_dom"/>
</dbReference>
<keyword evidence="4" id="KW-1185">Reference proteome</keyword>
<dbReference type="AlphaFoldDB" id="A0A1G8X1I2"/>
<dbReference type="Gene3D" id="1.10.3210.10">
    <property type="entry name" value="Hypothetical protein af1432"/>
    <property type="match status" value="1"/>
</dbReference>
<dbReference type="PROSITE" id="PS51832">
    <property type="entry name" value="HD_GYP"/>
    <property type="match status" value="1"/>
</dbReference>
<dbReference type="NCBIfam" id="TIGR00277">
    <property type="entry name" value="HDIG"/>
    <property type="match status" value="1"/>
</dbReference>
<dbReference type="Pfam" id="PF13487">
    <property type="entry name" value="HD_5"/>
    <property type="match status" value="1"/>
</dbReference>
<evidence type="ECO:0000313" key="3">
    <source>
        <dbReference type="EMBL" id="SDJ84509.1"/>
    </source>
</evidence>
<proteinExistence type="predicted"/>
<dbReference type="Proteomes" id="UP000198694">
    <property type="component" value="Unassembled WGS sequence"/>
</dbReference>
<dbReference type="EMBL" id="FNFL01000001">
    <property type="protein sequence ID" value="SDJ84509.1"/>
    <property type="molecule type" value="Genomic_DNA"/>
</dbReference>
<evidence type="ECO:0000313" key="4">
    <source>
        <dbReference type="Proteomes" id="UP000198694"/>
    </source>
</evidence>
<dbReference type="PANTHER" id="PTHR43155">
    <property type="entry name" value="CYCLIC DI-GMP PHOSPHODIESTERASE PA4108-RELATED"/>
    <property type="match status" value="1"/>
</dbReference>
<protein>
    <submittedName>
        <fullName evidence="3">HDIG domain-containing protein</fullName>
    </submittedName>
</protein>
<sequence>MEVKRTPETLFEKIAQDNEIIQYFKHHSMRVMYLSTMLAKKVGHYDEDLRIAALLHDIGKMGLSKDILLKAGTFTQLERTIIESHCHIGNVIVRKELGKVHSAEYIRDHHEDWNGKGYPRRLVGEEISIQGRIIRICDSFDAMTYDMRNYQKTKMSYSEAFNELRKCSWKQYDGNLVEEFISLMNDIGLPYSWYNKFDETFVKRIYSKIEGMEDLL</sequence>
<feature type="domain" description="HD-GYP" evidence="2">
    <location>
        <begin position="3"/>
        <end position="196"/>
    </location>
</feature>
<evidence type="ECO:0000259" key="2">
    <source>
        <dbReference type="PROSITE" id="PS51832"/>
    </source>
</evidence>
<dbReference type="InterPro" id="IPR003607">
    <property type="entry name" value="HD/PDEase_dom"/>
</dbReference>
<dbReference type="SMART" id="SM00471">
    <property type="entry name" value="HDc"/>
    <property type="match status" value="1"/>
</dbReference>
<organism evidence="3 4">
    <name type="scientific">Sediminibacillus albus</name>
    <dbReference type="NCBI Taxonomy" id="407036"/>
    <lineage>
        <taxon>Bacteria</taxon>
        <taxon>Bacillati</taxon>
        <taxon>Bacillota</taxon>
        <taxon>Bacilli</taxon>
        <taxon>Bacillales</taxon>
        <taxon>Bacillaceae</taxon>
        <taxon>Sediminibacillus</taxon>
    </lineage>
</organism>
<accession>A0A1G8X1I2</accession>
<dbReference type="InterPro" id="IPR006674">
    <property type="entry name" value="HD_domain"/>
</dbReference>
<dbReference type="SUPFAM" id="SSF109604">
    <property type="entry name" value="HD-domain/PDEase-like"/>
    <property type="match status" value="1"/>
</dbReference>
<dbReference type="PROSITE" id="PS51831">
    <property type="entry name" value="HD"/>
    <property type="match status" value="1"/>
</dbReference>
<name>A0A1G8X1I2_9BACI</name>
<evidence type="ECO:0000259" key="1">
    <source>
        <dbReference type="PROSITE" id="PS51831"/>
    </source>
</evidence>
<dbReference type="InterPro" id="IPR006675">
    <property type="entry name" value="HDIG_dom"/>
</dbReference>
<dbReference type="STRING" id="407036.SAMN05216243_1111"/>
<dbReference type="CDD" id="cd00077">
    <property type="entry name" value="HDc"/>
    <property type="match status" value="1"/>
</dbReference>
<gene>
    <name evidence="3" type="ORF">SAMN05216243_1111</name>
</gene>
<feature type="domain" description="HD" evidence="1">
    <location>
        <begin position="24"/>
        <end position="143"/>
    </location>
</feature>
<reference evidence="3 4" key="1">
    <citation type="submission" date="2016-10" db="EMBL/GenBank/DDBJ databases">
        <authorList>
            <person name="de Groot N.N."/>
        </authorList>
    </citation>
    <scope>NUCLEOTIDE SEQUENCE [LARGE SCALE GENOMIC DNA]</scope>
    <source>
        <strain evidence="3 4">CGMCC 1.6502</strain>
    </source>
</reference>